<dbReference type="EMBL" id="JAHRVA010000003">
    <property type="protein sequence ID" value="MBV2143405.1"/>
    <property type="molecule type" value="Genomic_DNA"/>
</dbReference>
<dbReference type="GO" id="GO:0009073">
    <property type="term" value="P:aromatic amino acid family biosynthetic process"/>
    <property type="evidence" value="ECO:0007669"/>
    <property type="project" value="UniProtKB-KW"/>
</dbReference>
<sequence length="268" mass="28683">MITGKSAIYFMLSNPIKHVKSPGMFNKLFAEEGIDAIMTPVSFDPADFDAAWRYFKAMTNLKGMIISVPFKAQAAAAADILNPRAERVGTANAIIRDADGRLRADNFDGAGFLEGMRRSGHDLESKTVLLVGAGGAGGSIGFCIAEAGAASLTICDIDSDRAQNLGKRIAATFPACQVRTGAPDPTGHHVVVNATPIGLKPGDPLPLQVERLTPDMTVVDIIMDPRETALLKHAKSIGCRIQYGQPMMDCQMELLADFLQVRPKGDQL</sequence>
<evidence type="ECO:0000256" key="2">
    <source>
        <dbReference type="ARBA" id="ARBA00023141"/>
    </source>
</evidence>
<evidence type="ECO:0000313" key="5">
    <source>
        <dbReference type="Proteomes" id="UP000752297"/>
    </source>
</evidence>
<proteinExistence type="predicted"/>
<comment type="pathway">
    <text evidence="1">Metabolic intermediate biosynthesis; chorismate biosynthesis; chorismate from D-erythrose 4-phosphate and phosphoenolpyruvate: step 4/7.</text>
</comment>
<evidence type="ECO:0000259" key="3">
    <source>
        <dbReference type="Pfam" id="PF08501"/>
    </source>
</evidence>
<dbReference type="Pfam" id="PF08501">
    <property type="entry name" value="Shikimate_dh_N"/>
    <property type="match status" value="1"/>
</dbReference>
<dbReference type="PANTHER" id="PTHR21089:SF1">
    <property type="entry name" value="BIFUNCTIONAL 3-DEHYDROQUINATE DEHYDRATASE_SHIKIMATE DEHYDROGENASE, CHLOROPLASTIC"/>
    <property type="match status" value="1"/>
</dbReference>
<gene>
    <name evidence="4" type="ORF">KUG47_07830</name>
</gene>
<organism evidence="4 5">
    <name type="scientific">Falsochrobactrum tianjinense</name>
    <dbReference type="NCBI Taxonomy" id="2706015"/>
    <lineage>
        <taxon>Bacteria</taxon>
        <taxon>Pseudomonadati</taxon>
        <taxon>Pseudomonadota</taxon>
        <taxon>Alphaproteobacteria</taxon>
        <taxon>Hyphomicrobiales</taxon>
        <taxon>Brucellaceae</taxon>
        <taxon>Falsochrobactrum</taxon>
    </lineage>
</organism>
<feature type="domain" description="Shikimate dehydrogenase substrate binding N-terminal" evidence="3">
    <location>
        <begin position="12"/>
        <end position="94"/>
    </location>
</feature>
<dbReference type="InterPro" id="IPR013708">
    <property type="entry name" value="Shikimate_DH-bd_N"/>
</dbReference>
<accession>A0A949PR82</accession>
<dbReference type="GO" id="GO:0005829">
    <property type="term" value="C:cytosol"/>
    <property type="evidence" value="ECO:0007669"/>
    <property type="project" value="TreeGrafter"/>
</dbReference>
<evidence type="ECO:0000256" key="1">
    <source>
        <dbReference type="ARBA" id="ARBA00004871"/>
    </source>
</evidence>
<dbReference type="InterPro" id="IPR022893">
    <property type="entry name" value="Shikimate_DH_fam"/>
</dbReference>
<dbReference type="RefSeq" id="WP_217677420.1">
    <property type="nucleotide sequence ID" value="NZ_JAHRVA010000003.1"/>
</dbReference>
<keyword evidence="2" id="KW-0028">Amino-acid biosynthesis</keyword>
<comment type="caution">
    <text evidence="4">The sequence shown here is derived from an EMBL/GenBank/DDBJ whole genome shotgun (WGS) entry which is preliminary data.</text>
</comment>
<dbReference type="GO" id="GO:0019632">
    <property type="term" value="P:shikimate metabolic process"/>
    <property type="evidence" value="ECO:0007669"/>
    <property type="project" value="TreeGrafter"/>
</dbReference>
<dbReference type="Proteomes" id="UP000752297">
    <property type="component" value="Unassembled WGS sequence"/>
</dbReference>
<dbReference type="GO" id="GO:0050661">
    <property type="term" value="F:NADP binding"/>
    <property type="evidence" value="ECO:0007669"/>
    <property type="project" value="TreeGrafter"/>
</dbReference>
<dbReference type="GO" id="GO:0009423">
    <property type="term" value="P:chorismate biosynthetic process"/>
    <property type="evidence" value="ECO:0007669"/>
    <property type="project" value="TreeGrafter"/>
</dbReference>
<dbReference type="AlphaFoldDB" id="A0A949PR82"/>
<dbReference type="PANTHER" id="PTHR21089">
    <property type="entry name" value="SHIKIMATE DEHYDROGENASE"/>
    <property type="match status" value="1"/>
</dbReference>
<keyword evidence="2" id="KW-0057">Aromatic amino acid biosynthesis</keyword>
<evidence type="ECO:0000313" key="4">
    <source>
        <dbReference type="EMBL" id="MBV2143405.1"/>
    </source>
</evidence>
<keyword evidence="5" id="KW-1185">Reference proteome</keyword>
<protein>
    <submittedName>
        <fullName evidence="4">Shikimate dehydrogenase</fullName>
    </submittedName>
</protein>
<dbReference type="GO" id="GO:0004764">
    <property type="term" value="F:shikimate 3-dehydrogenase (NADP+) activity"/>
    <property type="evidence" value="ECO:0007669"/>
    <property type="project" value="InterPro"/>
</dbReference>
<name>A0A949PR82_9HYPH</name>
<reference evidence="4 5" key="1">
    <citation type="submission" date="2021-06" db="EMBL/GenBank/DDBJ databases">
        <title>Falsochrobactrum tianjin sp.nov., a new petroleum-degrading bacteria isolated from oily soils.</title>
        <authorList>
            <person name="Chen G."/>
            <person name="Chen H."/>
            <person name="Tian J."/>
            <person name="Qing J."/>
            <person name="Zhong L."/>
            <person name="Ma W."/>
            <person name="Song Y."/>
            <person name="Cui X."/>
            <person name="Yan B."/>
        </authorList>
    </citation>
    <scope>NUCLEOTIDE SEQUENCE [LARGE SCALE GENOMIC DNA]</scope>
    <source>
        <strain evidence="4 5">TDYN1</strain>
    </source>
</reference>